<feature type="region of interest" description="Disordered" evidence="1">
    <location>
        <begin position="407"/>
        <end position="466"/>
    </location>
</feature>
<keyword evidence="4" id="KW-1185">Reference proteome</keyword>
<feature type="domain" description="GmrSD restriction endonucleases N-terminal" evidence="2">
    <location>
        <begin position="62"/>
        <end position="218"/>
    </location>
</feature>
<dbReference type="Pfam" id="PF03235">
    <property type="entry name" value="GmrSD_N"/>
    <property type="match status" value="1"/>
</dbReference>
<evidence type="ECO:0000313" key="4">
    <source>
        <dbReference type="Proteomes" id="UP000029665"/>
    </source>
</evidence>
<evidence type="ECO:0000256" key="1">
    <source>
        <dbReference type="SAM" id="MobiDB-lite"/>
    </source>
</evidence>
<feature type="region of interest" description="Disordered" evidence="1">
    <location>
        <begin position="1"/>
        <end position="30"/>
    </location>
</feature>
<dbReference type="PANTHER" id="PTHR39639:SF1">
    <property type="entry name" value="DUF262 DOMAIN-CONTAINING PROTEIN"/>
    <property type="match status" value="1"/>
</dbReference>
<dbReference type="InterPro" id="IPR004919">
    <property type="entry name" value="GmrSD_N"/>
</dbReference>
<dbReference type="HOGENOM" id="CLU_013023_0_2_1"/>
<dbReference type="PANTHER" id="PTHR39639">
    <property type="entry name" value="CHROMOSOME 16, WHOLE GENOME SHOTGUN SEQUENCE"/>
    <property type="match status" value="1"/>
</dbReference>
<evidence type="ECO:0000259" key="2">
    <source>
        <dbReference type="Pfam" id="PF03235"/>
    </source>
</evidence>
<proteinExistence type="predicted"/>
<dbReference type="Proteomes" id="UP000029665">
    <property type="component" value="Unassembled WGS sequence"/>
</dbReference>
<comment type="caution">
    <text evidence="3">The sequence shown here is derived from an EMBL/GenBank/DDBJ whole genome shotgun (WGS) entry which is preliminary data.</text>
</comment>
<protein>
    <recommendedName>
        <fullName evidence="2">GmrSD restriction endonucleases N-terminal domain-containing protein</fullName>
    </recommendedName>
</protein>
<dbReference type="STRING" id="5643.A0A060SZ82"/>
<dbReference type="AlphaFoldDB" id="A0A060SZ82"/>
<feature type="compositionally biased region" description="Polar residues" evidence="1">
    <location>
        <begin position="1"/>
        <end position="11"/>
    </location>
</feature>
<reference evidence="3" key="1">
    <citation type="submission" date="2014-01" db="EMBL/GenBank/DDBJ databases">
        <title>The genome of the white-rot fungus Pycnoporus cinnabarinus: a basidiomycete model with a versatile arsenal for lignocellulosic biomass breakdown.</title>
        <authorList>
            <person name="Levasseur A."/>
            <person name="Lomascolo A."/>
            <person name="Ruiz-Duenas F.J."/>
            <person name="Uzan E."/>
            <person name="Piumi F."/>
            <person name="Kues U."/>
            <person name="Ram A.F.J."/>
            <person name="Murat C."/>
            <person name="Haon M."/>
            <person name="Benoit I."/>
            <person name="Arfi Y."/>
            <person name="Chevret D."/>
            <person name="Drula E."/>
            <person name="Kwon M.J."/>
            <person name="Gouret P."/>
            <person name="Lesage-Meessen L."/>
            <person name="Lombard V."/>
            <person name="Mariette J."/>
            <person name="Noirot C."/>
            <person name="Park J."/>
            <person name="Patyshakuliyeva A."/>
            <person name="Wieneger R.A.B."/>
            <person name="Wosten H.A.B."/>
            <person name="Martin F."/>
            <person name="Coutinho P.M."/>
            <person name="de Vries R."/>
            <person name="Martinez A.T."/>
            <person name="Klopp C."/>
            <person name="Pontarotti P."/>
            <person name="Henrissat B."/>
            <person name="Record E."/>
        </authorList>
    </citation>
    <scope>NUCLEOTIDE SEQUENCE [LARGE SCALE GENOMIC DNA]</scope>
    <source>
        <strain evidence="3">BRFM137</strain>
    </source>
</reference>
<name>A0A060SZ82_PYCCI</name>
<dbReference type="OrthoDB" id="5419821at2759"/>
<gene>
    <name evidence="3" type="ORF">BN946_scf184714.g8</name>
</gene>
<feature type="region of interest" description="Disordered" evidence="1">
    <location>
        <begin position="574"/>
        <end position="594"/>
    </location>
</feature>
<evidence type="ECO:0000313" key="3">
    <source>
        <dbReference type="EMBL" id="CDO77833.1"/>
    </source>
</evidence>
<sequence>MSDDPLNSGSDLTDIDEEDDVPLSAREKARAKASDDSGYMIRGALRVPRATTYTCQALYDQIYAGDIDLQPEYQRDVVWPDNKQIGLIDSIFRNFYVPPVIFVVHIAPDGAERRVCVDGKQRLTSIYRVWFLLSKVYWRGTISSDSLVRPVADKDPFTGERFWFKINSNIKGQILPERYRKMFLNKQIVCMEYQDISPENEREIFQRVQLGMALTPAERLQAISSPVTSFIRELLDTYIVGQLADAIEWDTSRANDFRTLAMAVYGMSKWPKLTTAPSLATIEKWLHESDELEAKFEADVSNTFQVFCQLAVHPQLSSCFKIQGIKKVAPVEMLAISLLIHANKRRMTLAQLSEAITSMRHDVRLVEKDVRLNSRTMKLLLSFVKKLKPSQLTTTSDEKVAASAVRLTGKRKRAVTDSSESDEEEHPSRPAAKSQATAVTQQSTPAQPPPPSLGPPPSPSFSTGPSRSRIVCYHTPVIWIIYRTTCFISSSFKTTEWTTRDPYRTVQYSIGYPTAHCTGRSPKHDRAFSAPYPFKRAPAFTPCELSAELTRRFTDGANDVWAIADVHLDNPSRTAQSVDAVPSGTERLPAESRV</sequence>
<dbReference type="OMA" id="IVCMEYQ"/>
<feature type="compositionally biased region" description="Low complexity" evidence="1">
    <location>
        <begin position="432"/>
        <end position="445"/>
    </location>
</feature>
<feature type="compositionally biased region" description="Pro residues" evidence="1">
    <location>
        <begin position="446"/>
        <end position="459"/>
    </location>
</feature>
<organism evidence="3 4">
    <name type="scientific">Pycnoporus cinnabarinus</name>
    <name type="common">Cinnabar-red polypore</name>
    <name type="synonym">Trametes cinnabarina</name>
    <dbReference type="NCBI Taxonomy" id="5643"/>
    <lineage>
        <taxon>Eukaryota</taxon>
        <taxon>Fungi</taxon>
        <taxon>Dikarya</taxon>
        <taxon>Basidiomycota</taxon>
        <taxon>Agaricomycotina</taxon>
        <taxon>Agaricomycetes</taxon>
        <taxon>Polyporales</taxon>
        <taxon>Polyporaceae</taxon>
        <taxon>Trametes</taxon>
    </lineage>
</organism>
<dbReference type="EMBL" id="CCBP010000509">
    <property type="protein sequence ID" value="CDO77833.1"/>
    <property type="molecule type" value="Genomic_DNA"/>
</dbReference>
<accession>A0A060SZ82</accession>